<accession>A0ABN3MYR1</accession>
<dbReference type="InterPro" id="IPR016181">
    <property type="entry name" value="Acyl_CoA_acyltransferase"/>
</dbReference>
<organism evidence="3 4">
    <name type="scientific">Streptomyces thermolineatus</name>
    <dbReference type="NCBI Taxonomy" id="44033"/>
    <lineage>
        <taxon>Bacteria</taxon>
        <taxon>Bacillati</taxon>
        <taxon>Actinomycetota</taxon>
        <taxon>Actinomycetes</taxon>
        <taxon>Kitasatosporales</taxon>
        <taxon>Streptomycetaceae</taxon>
        <taxon>Streptomyces</taxon>
    </lineage>
</organism>
<dbReference type="PROSITE" id="PS51186">
    <property type="entry name" value="GNAT"/>
    <property type="match status" value="1"/>
</dbReference>
<gene>
    <name evidence="3" type="ORF">GCM10010406_54190</name>
</gene>
<feature type="region of interest" description="Disordered" evidence="1">
    <location>
        <begin position="185"/>
        <end position="207"/>
    </location>
</feature>
<dbReference type="SUPFAM" id="SSF55729">
    <property type="entry name" value="Acyl-CoA N-acyltransferases (Nat)"/>
    <property type="match status" value="1"/>
</dbReference>
<dbReference type="PANTHER" id="PTHR43441:SF10">
    <property type="entry name" value="ACETYLTRANSFERASE"/>
    <property type="match status" value="1"/>
</dbReference>
<dbReference type="Proteomes" id="UP001501358">
    <property type="component" value="Unassembled WGS sequence"/>
</dbReference>
<name>A0ABN3MYR1_9ACTN</name>
<evidence type="ECO:0000313" key="4">
    <source>
        <dbReference type="Proteomes" id="UP001501358"/>
    </source>
</evidence>
<protein>
    <submittedName>
        <fullName evidence="3">GNAT family N-acetyltransferase</fullName>
    </submittedName>
</protein>
<dbReference type="Gene3D" id="3.40.630.30">
    <property type="match status" value="1"/>
</dbReference>
<dbReference type="InterPro" id="IPR000182">
    <property type="entry name" value="GNAT_dom"/>
</dbReference>
<evidence type="ECO:0000256" key="1">
    <source>
        <dbReference type="SAM" id="MobiDB-lite"/>
    </source>
</evidence>
<proteinExistence type="predicted"/>
<dbReference type="EMBL" id="BAAATA010000055">
    <property type="protein sequence ID" value="GAA2511015.1"/>
    <property type="molecule type" value="Genomic_DNA"/>
</dbReference>
<sequence length="207" mass="22597">MTLTTERLVLRPFAPADVDAVHGACQDAAVQRWTQVPSPYRREDAEYFVERFCPEGWQQDTRYNFGSFTRDGGRLVSSIGLVGLALMPGEQRTAEVGYWTAPGQRGRGYTAEALRAVARWAFTACGVDRLEWYAEVGNEGSRAVARRAGFTMEGTLRSRVLHHGTRRDAWAGSLLPSDLGLPSRLPYLPADGGPDGAADGGPDAVPR</sequence>
<feature type="domain" description="N-acetyltransferase" evidence="2">
    <location>
        <begin position="8"/>
        <end position="176"/>
    </location>
</feature>
<reference evidence="4" key="1">
    <citation type="journal article" date="2019" name="Int. J. Syst. Evol. Microbiol.">
        <title>The Global Catalogue of Microorganisms (GCM) 10K type strain sequencing project: providing services to taxonomists for standard genome sequencing and annotation.</title>
        <authorList>
            <consortium name="The Broad Institute Genomics Platform"/>
            <consortium name="The Broad Institute Genome Sequencing Center for Infectious Disease"/>
            <person name="Wu L."/>
            <person name="Ma J."/>
        </authorList>
    </citation>
    <scope>NUCLEOTIDE SEQUENCE [LARGE SCALE GENOMIC DNA]</scope>
    <source>
        <strain evidence="4">JCM 6307</strain>
    </source>
</reference>
<dbReference type="PANTHER" id="PTHR43441">
    <property type="entry name" value="RIBOSOMAL-PROTEIN-SERINE ACETYLTRANSFERASE"/>
    <property type="match status" value="1"/>
</dbReference>
<dbReference type="Pfam" id="PF13302">
    <property type="entry name" value="Acetyltransf_3"/>
    <property type="match status" value="1"/>
</dbReference>
<evidence type="ECO:0000313" key="3">
    <source>
        <dbReference type="EMBL" id="GAA2511015.1"/>
    </source>
</evidence>
<comment type="caution">
    <text evidence="3">The sequence shown here is derived from an EMBL/GenBank/DDBJ whole genome shotgun (WGS) entry which is preliminary data.</text>
</comment>
<evidence type="ECO:0000259" key="2">
    <source>
        <dbReference type="PROSITE" id="PS51186"/>
    </source>
</evidence>
<dbReference type="InterPro" id="IPR051908">
    <property type="entry name" value="Ribosomal_N-acetyltransferase"/>
</dbReference>
<keyword evidence="4" id="KW-1185">Reference proteome</keyword>